<keyword evidence="5" id="KW-1185">Reference proteome</keyword>
<dbReference type="InterPro" id="IPR048720">
    <property type="entry name" value="PROPPIN"/>
</dbReference>
<dbReference type="InterPro" id="IPR001680">
    <property type="entry name" value="WD40_rpt"/>
</dbReference>
<evidence type="ECO:0000256" key="2">
    <source>
        <dbReference type="ARBA" id="ARBA00022737"/>
    </source>
</evidence>
<name>A0ABX6ESY5_KLUMA</name>
<organism evidence="4 5">
    <name type="scientific">Kluyveromyces marxianus</name>
    <name type="common">Yeast</name>
    <name type="synonym">Candida kefyr</name>
    <dbReference type="NCBI Taxonomy" id="4911"/>
    <lineage>
        <taxon>Eukaryota</taxon>
        <taxon>Fungi</taxon>
        <taxon>Dikarya</taxon>
        <taxon>Ascomycota</taxon>
        <taxon>Saccharomycotina</taxon>
        <taxon>Saccharomycetes</taxon>
        <taxon>Saccharomycetales</taxon>
        <taxon>Saccharomycetaceae</taxon>
        <taxon>Kluyveromyces</taxon>
    </lineage>
</organism>
<proteinExistence type="inferred from homology"/>
<evidence type="ECO:0000256" key="3">
    <source>
        <dbReference type="ARBA" id="ARBA00025740"/>
    </source>
</evidence>
<keyword evidence="2" id="KW-0677">Repeat</keyword>
<sequence>MGLKVLGFNQDATCFSVISPNKGVTIYNCDPFGKCFELEKSTGNEGQLDFLVEMLFSTSLIAVVDKTIGASNRKKLKIVNTKRKTTICELTFPHEIVDVIMNRKIICVVLNSDQIFVYDISCMKLLRTIDVRGEKLKYVHKPRTARAIDEMGVKVALSSDNSSVLCYSSFSNLDKDVTPLNNIVVFDALKCEQIKVLPAVHHSNVACIACSSDGTLVATASEKGTLIRVFKTCSNDDGSNENLVSEFRRGSRPCHIDEMKFNDDNTLLACVGASDTIHIFHLPSTLEAVGTIDEDDLLHQSAGSLSSSITGFQHISKGFANRFGKMVISKIPTQNQQRHMAYIKIPENIKYRIGFPKEVPNSIYICGEDGNYLVYSIPTDEPGPCTLTKSNTFD</sequence>
<dbReference type="InterPro" id="IPR036322">
    <property type="entry name" value="WD40_repeat_dom_sf"/>
</dbReference>
<dbReference type="SMART" id="SM00320">
    <property type="entry name" value="WD40"/>
    <property type="match status" value="2"/>
</dbReference>
<accession>A0ABX6ESY5</accession>
<evidence type="ECO:0000313" key="4">
    <source>
        <dbReference type="EMBL" id="QGN13403.1"/>
    </source>
</evidence>
<dbReference type="SUPFAM" id="SSF50978">
    <property type="entry name" value="WD40 repeat-like"/>
    <property type="match status" value="1"/>
</dbReference>
<dbReference type="InterPro" id="IPR015943">
    <property type="entry name" value="WD40/YVTN_repeat-like_dom_sf"/>
</dbReference>
<comment type="similarity">
    <text evidence="3">Belongs to the WD repeat PROPPIN family.</text>
</comment>
<dbReference type="Gene3D" id="2.130.10.10">
    <property type="entry name" value="YVTN repeat-like/Quinoprotein amine dehydrogenase"/>
    <property type="match status" value="1"/>
</dbReference>
<dbReference type="Pfam" id="PF21032">
    <property type="entry name" value="PROPPIN"/>
    <property type="match status" value="1"/>
</dbReference>
<dbReference type="Proteomes" id="UP000422736">
    <property type="component" value="Chromosome 1"/>
</dbReference>
<evidence type="ECO:0000256" key="1">
    <source>
        <dbReference type="ARBA" id="ARBA00022574"/>
    </source>
</evidence>
<evidence type="ECO:0000313" key="5">
    <source>
        <dbReference type="Proteomes" id="UP000422736"/>
    </source>
</evidence>
<dbReference type="PANTHER" id="PTHR11227">
    <property type="entry name" value="WD-REPEAT PROTEIN INTERACTING WITH PHOSPHOINOSIDES WIPI -RELATED"/>
    <property type="match status" value="1"/>
</dbReference>
<keyword evidence="1" id="KW-0853">WD repeat</keyword>
<gene>
    <name evidence="4" type="primary">ATG21</name>
    <name evidence="4" type="ORF">FIM1_40</name>
</gene>
<dbReference type="EMBL" id="CP015054">
    <property type="protein sequence ID" value="QGN13403.1"/>
    <property type="molecule type" value="Genomic_DNA"/>
</dbReference>
<reference evidence="4 5" key="1">
    <citation type="submission" date="2016-03" db="EMBL/GenBank/DDBJ databases">
        <title>How can Kluyveromyces marxianus grow so fast - potential evolutionary course in Saccharomyces Complex revealed by comparative genomics.</title>
        <authorList>
            <person name="Mo W."/>
            <person name="Lu W."/>
            <person name="Yang X."/>
            <person name="Qi J."/>
            <person name="Lv H."/>
        </authorList>
    </citation>
    <scope>NUCLEOTIDE SEQUENCE [LARGE SCALE GENOMIC DNA]</scope>
    <source>
        <strain evidence="4 5">FIM1</strain>
    </source>
</reference>
<reference evidence="4 5" key="2">
    <citation type="submission" date="2019-11" db="EMBL/GenBank/DDBJ databases">
        <authorList>
            <person name="Lu H."/>
        </authorList>
    </citation>
    <scope>NUCLEOTIDE SEQUENCE [LARGE SCALE GENOMIC DNA]</scope>
    <source>
        <strain evidence="4 5">FIM1</strain>
    </source>
</reference>
<protein>
    <submittedName>
        <fullName evidence="4">Autophagy-related protein 21</fullName>
    </submittedName>
</protein>